<evidence type="ECO:0000313" key="3">
    <source>
        <dbReference type="Proteomes" id="UP000247346"/>
    </source>
</evidence>
<dbReference type="AlphaFoldDB" id="A0A2P5Z3V7"/>
<dbReference type="Proteomes" id="UP000247346">
    <property type="component" value="Unassembled WGS sequence"/>
</dbReference>
<dbReference type="SUPFAM" id="SSF55469">
    <property type="entry name" value="FMN-dependent nitroreductase-like"/>
    <property type="match status" value="1"/>
</dbReference>
<comment type="caution">
    <text evidence="2">The sequence shown here is derived from an EMBL/GenBank/DDBJ whole genome shotgun (WGS) entry which is preliminary data.</text>
</comment>
<reference evidence="2 3" key="1">
    <citation type="submission" date="2016-08" db="EMBL/GenBank/DDBJ databases">
        <authorList>
            <person name="Seilhamer J.J."/>
        </authorList>
    </citation>
    <scope>NUCLEOTIDE SEQUENCE [LARGE SCALE GENOMIC DNA]</scope>
    <source>
        <strain evidence="2 3">CFBP4641</strain>
    </source>
</reference>
<accession>A0A2P5Z3V7</accession>
<dbReference type="InterPro" id="IPR052544">
    <property type="entry name" value="Bacteriocin_Proc_Enz"/>
</dbReference>
<dbReference type="CDD" id="cd02142">
    <property type="entry name" value="McbC_SagB-like_oxidoreductase"/>
    <property type="match status" value="1"/>
</dbReference>
<protein>
    <submittedName>
        <fullName evidence="2">Putative peptide maturation dehydrogenase</fullName>
    </submittedName>
</protein>
<proteinExistence type="predicted"/>
<dbReference type="InterPro" id="IPR000415">
    <property type="entry name" value="Nitroreductase-like"/>
</dbReference>
<name>A0A2P5Z3V7_9XANT</name>
<dbReference type="Pfam" id="PF00881">
    <property type="entry name" value="Nitroreductase"/>
    <property type="match status" value="1"/>
</dbReference>
<dbReference type="Gene3D" id="3.40.109.10">
    <property type="entry name" value="NADH Oxidase"/>
    <property type="match status" value="1"/>
</dbReference>
<dbReference type="NCBIfam" id="TIGR03605">
    <property type="entry name" value="antibiot_sagB"/>
    <property type="match status" value="1"/>
</dbReference>
<dbReference type="InterPro" id="IPR029479">
    <property type="entry name" value="Nitroreductase"/>
</dbReference>
<dbReference type="PANTHER" id="PTHR43745:SF2">
    <property type="entry name" value="NITROREDUCTASE MJ1384-RELATED"/>
    <property type="match status" value="1"/>
</dbReference>
<gene>
    <name evidence="2" type="ORF">XsacCFBP4641_09875</name>
</gene>
<dbReference type="NCBIfam" id="TIGR04511">
    <property type="entry name" value="SagB_rel_DH_2"/>
    <property type="match status" value="1"/>
</dbReference>
<dbReference type="GO" id="GO:0016491">
    <property type="term" value="F:oxidoreductase activity"/>
    <property type="evidence" value="ECO:0007669"/>
    <property type="project" value="InterPro"/>
</dbReference>
<feature type="domain" description="Nitroreductase" evidence="1">
    <location>
        <begin position="180"/>
        <end position="369"/>
    </location>
</feature>
<dbReference type="InterPro" id="IPR030965">
    <property type="entry name" value="SagB-rel_DH_2"/>
</dbReference>
<dbReference type="InterPro" id="IPR020051">
    <property type="entry name" value="SagB-type_dehydrogenase"/>
</dbReference>
<evidence type="ECO:0000313" key="2">
    <source>
        <dbReference type="EMBL" id="PPU82471.1"/>
    </source>
</evidence>
<dbReference type="RefSeq" id="WP_029562205.1">
    <property type="nucleotide sequence ID" value="NZ_CP132343.1"/>
</dbReference>
<sequence>MRVRRCSVLFVEAREHVAFDMTSLLRGGAGLRRRLAWVALAPHLDGELELDAVDLPLLGQVSPTEWVERAQLTDHADDAIERALERGLLIGDDARSAAFRERDEALRSAYWWPAAAVAHWASRWQGIDGVTAMERNGMVSAPDLRRKLGAPPPEVQDIGSGLARIPLPRLDDGAFEAMLARRVTCRNYDDARPLPHALFLRMLQRVLMARATLKVQDDTVFLKKNVPSAGGLHPTEAYLLIRRVEGIEPGLYHYHPVDHALTQLPCLGPDIDTFARVALAGQHWFADAHVLVLLAPRFNRTFWKYRQHAKAYRALTLDVGHISQALYFSATDLGLGAFVTSAINDVDLGKALDLDPMRQSVMAICGFGWRSERAATTEFDPACDVWAAGPTSRQA</sequence>
<dbReference type="PANTHER" id="PTHR43745">
    <property type="entry name" value="NITROREDUCTASE MJ1384-RELATED"/>
    <property type="match status" value="1"/>
</dbReference>
<dbReference type="EMBL" id="MDEK01000008">
    <property type="protein sequence ID" value="PPU82471.1"/>
    <property type="molecule type" value="Genomic_DNA"/>
</dbReference>
<evidence type="ECO:0000259" key="1">
    <source>
        <dbReference type="Pfam" id="PF00881"/>
    </source>
</evidence>
<dbReference type="OrthoDB" id="3723182at2"/>
<organism evidence="2 3">
    <name type="scientific">Xanthomonas sacchari</name>
    <dbReference type="NCBI Taxonomy" id="56458"/>
    <lineage>
        <taxon>Bacteria</taxon>
        <taxon>Pseudomonadati</taxon>
        <taxon>Pseudomonadota</taxon>
        <taxon>Gammaproteobacteria</taxon>
        <taxon>Lysobacterales</taxon>
        <taxon>Lysobacteraceae</taxon>
        <taxon>Xanthomonas</taxon>
    </lineage>
</organism>
<dbReference type="GeneID" id="93881017"/>